<dbReference type="InterPro" id="IPR029044">
    <property type="entry name" value="Nucleotide-diphossugar_trans"/>
</dbReference>
<dbReference type="Proteomes" id="UP000612585">
    <property type="component" value="Unassembled WGS sequence"/>
</dbReference>
<dbReference type="EMBL" id="BOPG01000075">
    <property type="protein sequence ID" value="GIJ62133.1"/>
    <property type="molecule type" value="Genomic_DNA"/>
</dbReference>
<comment type="caution">
    <text evidence="1">The sequence shown here is derived from an EMBL/GenBank/DDBJ whole genome shotgun (WGS) entry which is preliminary data.</text>
</comment>
<name>A0A8J3ZG24_9ACTN</name>
<dbReference type="SUPFAM" id="SSF53448">
    <property type="entry name" value="Nucleotide-diphospho-sugar transferases"/>
    <property type="match status" value="1"/>
</dbReference>
<organism evidence="1 2">
    <name type="scientific">Virgisporangium aurantiacum</name>
    <dbReference type="NCBI Taxonomy" id="175570"/>
    <lineage>
        <taxon>Bacteria</taxon>
        <taxon>Bacillati</taxon>
        <taxon>Actinomycetota</taxon>
        <taxon>Actinomycetes</taxon>
        <taxon>Micromonosporales</taxon>
        <taxon>Micromonosporaceae</taxon>
        <taxon>Virgisporangium</taxon>
    </lineage>
</organism>
<reference evidence="1" key="1">
    <citation type="submission" date="2021-01" db="EMBL/GenBank/DDBJ databases">
        <title>Whole genome shotgun sequence of Virgisporangium aurantiacum NBRC 16421.</title>
        <authorList>
            <person name="Komaki H."/>
            <person name="Tamura T."/>
        </authorList>
    </citation>
    <scope>NUCLEOTIDE SEQUENCE</scope>
    <source>
        <strain evidence="1">NBRC 16421</strain>
    </source>
</reference>
<evidence type="ECO:0000313" key="2">
    <source>
        <dbReference type="Proteomes" id="UP000612585"/>
    </source>
</evidence>
<dbReference type="Gene3D" id="3.90.550.10">
    <property type="entry name" value="Spore Coat Polysaccharide Biosynthesis Protein SpsA, Chain A"/>
    <property type="match status" value="1"/>
</dbReference>
<dbReference type="AlphaFoldDB" id="A0A8J3ZG24"/>
<sequence length="463" mass="50192">MASDTPARWSRFADHAVTGLVVALMARRALELATVIRSGRWSRARLAGLAAGDQPVDRGLRIVCVVPLYLEQDIAADTVRFWHHLAARTTVDQVVFVTTAKEQPGRDPTTPDIVAAELAALGNPERVVHLHCDEVTQFRAAQLNLAVRQTTRPAVATDDSTDDCTDGGAAGRAARTTWIGVYNADSRPADTTFTELAQQIRAEPDTRVFQQLADYVVPDRPGAGAVAAGNAVLQTWWTRSHYFARNTRGARNRSWRATVTPYSTFGHGEFVRRDFLDDIGGFPDFAYADGLLLGWICRLRAEPIGLLASRDDAEVPRTGRDLITQQTAWMRGLLNFGATVAWCRQHGHLRLTDREVAALRAAHATIPVTWGLSTAAVVAGVAVVTAGVARRGPTSGDVLRLVGLLMHPVVPALALPGTGSKPTRLGTRLVGAAMSWPVEGLAFWPAVASHLRRRQQAPAKTPR</sequence>
<proteinExistence type="predicted"/>
<evidence type="ECO:0008006" key="3">
    <source>
        <dbReference type="Google" id="ProtNLM"/>
    </source>
</evidence>
<gene>
    <name evidence="1" type="ORF">Vau01_096490</name>
</gene>
<evidence type="ECO:0000313" key="1">
    <source>
        <dbReference type="EMBL" id="GIJ62133.1"/>
    </source>
</evidence>
<accession>A0A8J3ZG24</accession>
<keyword evidence="2" id="KW-1185">Reference proteome</keyword>
<protein>
    <recommendedName>
        <fullName evidence="3">Glycosyltransferase like family 2</fullName>
    </recommendedName>
</protein>